<evidence type="ECO:0000313" key="2">
    <source>
        <dbReference type="Proteomes" id="UP000239590"/>
    </source>
</evidence>
<gene>
    <name evidence="1" type="ORF">C5O19_11395</name>
</gene>
<dbReference type="RefSeq" id="WP_104712210.1">
    <property type="nucleotide sequence ID" value="NZ_PTRA01000001.1"/>
</dbReference>
<dbReference type="AlphaFoldDB" id="A0A2S7IR80"/>
<dbReference type="Pfam" id="PF20449">
    <property type="entry name" value="DUF6706"/>
    <property type="match status" value="1"/>
</dbReference>
<sequence length="108" mass="12246">MATIREVLVDRFSELDVELSAVKVETLLTDSDLNGDATYSKGRKKDIDLIIAHYIPVLLNRADVTEGGFSVKYDRNSLLTYYNYLCAQLEIENVFTAAPVVQDRSKLW</sequence>
<comment type="caution">
    <text evidence="1">The sequence shown here is derived from an EMBL/GenBank/DDBJ whole genome shotgun (WGS) entry which is preliminary data.</text>
</comment>
<dbReference type="Proteomes" id="UP000239590">
    <property type="component" value="Unassembled WGS sequence"/>
</dbReference>
<dbReference type="EMBL" id="PTRA01000001">
    <property type="protein sequence ID" value="PQA60192.1"/>
    <property type="molecule type" value="Genomic_DNA"/>
</dbReference>
<proteinExistence type="predicted"/>
<protein>
    <submittedName>
        <fullName evidence="1">Uncharacterized protein</fullName>
    </submittedName>
</protein>
<dbReference type="OrthoDB" id="1267162at2"/>
<accession>A0A2S7IR80</accession>
<reference evidence="2" key="1">
    <citation type="submission" date="2018-02" db="EMBL/GenBank/DDBJ databases">
        <title>Genome sequencing of Solimonas sp. HR-BB.</title>
        <authorList>
            <person name="Lee Y."/>
            <person name="Jeon C.O."/>
        </authorList>
    </citation>
    <scope>NUCLEOTIDE SEQUENCE [LARGE SCALE GENOMIC DNA]</scope>
    <source>
        <strain evidence="2">HR-U</strain>
    </source>
</reference>
<keyword evidence="2" id="KW-1185">Reference proteome</keyword>
<organism evidence="1 2">
    <name type="scientific">Siphonobacter curvatus</name>
    <dbReference type="NCBI Taxonomy" id="2094562"/>
    <lineage>
        <taxon>Bacteria</taxon>
        <taxon>Pseudomonadati</taxon>
        <taxon>Bacteroidota</taxon>
        <taxon>Cytophagia</taxon>
        <taxon>Cytophagales</taxon>
        <taxon>Cytophagaceae</taxon>
        <taxon>Siphonobacter</taxon>
    </lineage>
</organism>
<name>A0A2S7IR80_9BACT</name>
<dbReference type="InterPro" id="IPR046552">
    <property type="entry name" value="DUF6706"/>
</dbReference>
<evidence type="ECO:0000313" key="1">
    <source>
        <dbReference type="EMBL" id="PQA60192.1"/>
    </source>
</evidence>